<feature type="chain" id="PRO_5042960348" evidence="1">
    <location>
        <begin position="23"/>
        <end position="106"/>
    </location>
</feature>
<keyword evidence="3" id="KW-1185">Reference proteome</keyword>
<accession>A0AAN5DH47</accession>
<gene>
    <name evidence="2" type="ORF">PMAYCL1PPCAC_32245</name>
</gene>
<organism evidence="2 3">
    <name type="scientific">Pristionchus mayeri</name>
    <dbReference type="NCBI Taxonomy" id="1317129"/>
    <lineage>
        <taxon>Eukaryota</taxon>
        <taxon>Metazoa</taxon>
        <taxon>Ecdysozoa</taxon>
        <taxon>Nematoda</taxon>
        <taxon>Chromadorea</taxon>
        <taxon>Rhabditida</taxon>
        <taxon>Rhabditina</taxon>
        <taxon>Diplogasteromorpha</taxon>
        <taxon>Diplogasteroidea</taxon>
        <taxon>Neodiplogasteridae</taxon>
        <taxon>Pristionchus</taxon>
    </lineage>
</organism>
<evidence type="ECO:0000313" key="2">
    <source>
        <dbReference type="EMBL" id="GMR62050.1"/>
    </source>
</evidence>
<dbReference type="PANTHER" id="PTHR35180:SF7">
    <property type="entry name" value="SRCR DOMAIN-CONTAINING PROTEIN"/>
    <property type="match status" value="1"/>
</dbReference>
<proteinExistence type="predicted"/>
<reference evidence="3" key="1">
    <citation type="submission" date="2022-10" db="EMBL/GenBank/DDBJ databases">
        <title>Genome assembly of Pristionchus species.</title>
        <authorList>
            <person name="Yoshida K."/>
            <person name="Sommer R.J."/>
        </authorList>
    </citation>
    <scope>NUCLEOTIDE SEQUENCE [LARGE SCALE GENOMIC DNA]</scope>
    <source>
        <strain evidence="3">RS5460</strain>
    </source>
</reference>
<keyword evidence="1" id="KW-0732">Signal</keyword>
<dbReference type="PANTHER" id="PTHR35180">
    <property type="entry name" value="PROTEIN CBG06219"/>
    <property type="match status" value="1"/>
</dbReference>
<comment type="caution">
    <text evidence="2">The sequence shown here is derived from an EMBL/GenBank/DDBJ whole genome shotgun (WGS) entry which is preliminary data.</text>
</comment>
<name>A0AAN5DH47_9BILA</name>
<dbReference type="AlphaFoldDB" id="A0AAN5DH47"/>
<sequence length="106" mass="11622">IFQMRSLLVALLLLATFSLIATDSAAPDCVVECVWRGTAPFCSGECVEGEMKLKEASSAEEAEPYEETFGSACWAGKKCYCCNCRKNDTEIDDSHLNRVPISDLFA</sequence>
<evidence type="ECO:0000256" key="1">
    <source>
        <dbReference type="SAM" id="SignalP"/>
    </source>
</evidence>
<evidence type="ECO:0000313" key="3">
    <source>
        <dbReference type="Proteomes" id="UP001328107"/>
    </source>
</evidence>
<dbReference type="EMBL" id="BTRK01000006">
    <property type="protein sequence ID" value="GMR62050.1"/>
    <property type="molecule type" value="Genomic_DNA"/>
</dbReference>
<protein>
    <submittedName>
        <fullName evidence="2">Uncharacterized protein</fullName>
    </submittedName>
</protein>
<feature type="signal peptide" evidence="1">
    <location>
        <begin position="1"/>
        <end position="22"/>
    </location>
</feature>
<feature type="non-terminal residue" evidence="2">
    <location>
        <position position="1"/>
    </location>
</feature>
<dbReference type="Proteomes" id="UP001328107">
    <property type="component" value="Unassembled WGS sequence"/>
</dbReference>